<feature type="compositionally biased region" description="Acidic residues" evidence="3">
    <location>
        <begin position="38"/>
        <end position="70"/>
    </location>
</feature>
<sequence>MRRRNLLAVLGVTAAGGAATAYRVSQRDSDENGGTGDDQNESDGNGDDESGSEESSDESADDEQADDLEERLEGSEGMLVFTYDDSPIEDYTLTYQVHKEYDVPGCVAACPGWMQDDGGGEYLSPDQLREMYDDGWGVMSHTYYHRALGEIELTETAQEGDDRIYVEANRHADIEEDPLVIFDDENRATATVAGGGSDSTGEYVELAEPLEETIDASGHVRYPEEFMQDILDDTDAQLEEWGLTVVGFVYTYTRYHGLIEDLVRDHYDAVANHRFGGGHNEIDGLDPTTMQRQYIETDRATEEEIEEFMQTAAEDDVLSIVGGHSQFETITEERLEYTIETALEHDLAIVTMEEALTELGHL</sequence>
<dbReference type="Proteomes" id="UP000011688">
    <property type="component" value="Unassembled WGS sequence"/>
</dbReference>
<dbReference type="eggNOG" id="arCOG09161">
    <property type="taxonomic scope" value="Archaea"/>
</dbReference>
<evidence type="ECO:0000259" key="4">
    <source>
        <dbReference type="Pfam" id="PF01522"/>
    </source>
</evidence>
<comment type="subcellular location">
    <subcellularLocation>
        <location evidence="1">Secreted</location>
    </subcellularLocation>
</comment>
<evidence type="ECO:0000313" key="5">
    <source>
        <dbReference type="EMBL" id="ELY59728.1"/>
    </source>
</evidence>
<name>L9XGC1_9EURY</name>
<dbReference type="Pfam" id="PF01522">
    <property type="entry name" value="Polysacc_deac_1"/>
    <property type="match status" value="1"/>
</dbReference>
<dbReference type="InterPro" id="IPR002509">
    <property type="entry name" value="NODB_dom"/>
</dbReference>
<dbReference type="RefSeq" id="WP_005554289.1">
    <property type="nucleotide sequence ID" value="NZ_AOIB01000014.1"/>
</dbReference>
<reference evidence="5 6" key="1">
    <citation type="journal article" date="2014" name="PLoS Genet.">
        <title>Phylogenetically driven sequencing of extremely halophilic archaea reveals strategies for static and dynamic osmo-response.</title>
        <authorList>
            <person name="Becker E.A."/>
            <person name="Seitzer P.M."/>
            <person name="Tritt A."/>
            <person name="Larsen D."/>
            <person name="Krusor M."/>
            <person name="Yao A.I."/>
            <person name="Wu D."/>
            <person name="Madern D."/>
            <person name="Eisen J.A."/>
            <person name="Darling A.E."/>
            <person name="Facciotti M.T."/>
        </authorList>
    </citation>
    <scope>NUCLEOTIDE SEQUENCE [LARGE SCALE GENOMIC DNA]</scope>
    <source>
        <strain evidence="5 6">DSM 10524</strain>
    </source>
</reference>
<dbReference type="SUPFAM" id="SSF88713">
    <property type="entry name" value="Glycoside hydrolase/deacetylase"/>
    <property type="match status" value="1"/>
</dbReference>
<dbReference type="GO" id="GO:0016810">
    <property type="term" value="F:hydrolase activity, acting on carbon-nitrogen (but not peptide) bonds"/>
    <property type="evidence" value="ECO:0007669"/>
    <property type="project" value="InterPro"/>
</dbReference>
<proteinExistence type="predicted"/>
<dbReference type="AlphaFoldDB" id="L9XGC1"/>
<protein>
    <submittedName>
        <fullName evidence="5">Polysaccharide deacetylase</fullName>
    </submittedName>
</protein>
<dbReference type="InterPro" id="IPR011330">
    <property type="entry name" value="Glyco_hydro/deAcase_b/a-brl"/>
</dbReference>
<evidence type="ECO:0000313" key="6">
    <source>
        <dbReference type="Proteomes" id="UP000011688"/>
    </source>
</evidence>
<accession>L9XGC1</accession>
<dbReference type="PANTHER" id="PTHR34216">
    <property type="match status" value="1"/>
</dbReference>
<comment type="caution">
    <text evidence="5">The sequence shown here is derived from an EMBL/GenBank/DDBJ whole genome shotgun (WGS) entry which is preliminary data.</text>
</comment>
<dbReference type="EMBL" id="AOIB01000014">
    <property type="protein sequence ID" value="ELY59728.1"/>
    <property type="molecule type" value="Genomic_DNA"/>
</dbReference>
<dbReference type="GO" id="GO:0005975">
    <property type="term" value="P:carbohydrate metabolic process"/>
    <property type="evidence" value="ECO:0007669"/>
    <property type="project" value="InterPro"/>
</dbReference>
<feature type="domain" description="NodB homology" evidence="4">
    <location>
        <begin position="75"/>
        <end position="157"/>
    </location>
</feature>
<keyword evidence="2" id="KW-0732">Signal</keyword>
<gene>
    <name evidence="5" type="ORF">C491_05151</name>
</gene>
<organism evidence="5 6">
    <name type="scientific">Natronococcus amylolyticus DSM 10524</name>
    <dbReference type="NCBI Taxonomy" id="1227497"/>
    <lineage>
        <taxon>Archaea</taxon>
        <taxon>Methanobacteriati</taxon>
        <taxon>Methanobacteriota</taxon>
        <taxon>Stenosarchaea group</taxon>
        <taxon>Halobacteria</taxon>
        <taxon>Halobacteriales</taxon>
        <taxon>Natrialbaceae</taxon>
        <taxon>Natronococcus</taxon>
    </lineage>
</organism>
<evidence type="ECO:0000256" key="1">
    <source>
        <dbReference type="ARBA" id="ARBA00004613"/>
    </source>
</evidence>
<dbReference type="InterPro" id="IPR051398">
    <property type="entry name" value="Polysacch_Deacetylase"/>
</dbReference>
<evidence type="ECO:0000256" key="3">
    <source>
        <dbReference type="SAM" id="MobiDB-lite"/>
    </source>
</evidence>
<dbReference type="GO" id="GO:0005576">
    <property type="term" value="C:extracellular region"/>
    <property type="evidence" value="ECO:0007669"/>
    <property type="project" value="UniProtKB-SubCell"/>
</dbReference>
<dbReference type="Gene3D" id="3.20.20.370">
    <property type="entry name" value="Glycoside hydrolase/deacetylase"/>
    <property type="match status" value="1"/>
</dbReference>
<evidence type="ECO:0000256" key="2">
    <source>
        <dbReference type="ARBA" id="ARBA00022729"/>
    </source>
</evidence>
<keyword evidence="6" id="KW-1185">Reference proteome</keyword>
<feature type="region of interest" description="Disordered" evidence="3">
    <location>
        <begin position="22"/>
        <end position="78"/>
    </location>
</feature>
<dbReference type="PANTHER" id="PTHR34216:SF3">
    <property type="entry name" value="POLY-BETA-1,6-N-ACETYL-D-GLUCOSAMINE N-DEACETYLASE"/>
    <property type="match status" value="1"/>
</dbReference>
<dbReference type="OrthoDB" id="186535at2157"/>